<dbReference type="Proteomes" id="UP001143981">
    <property type="component" value="Unassembled WGS sequence"/>
</dbReference>
<evidence type="ECO:0000313" key="9">
    <source>
        <dbReference type="Proteomes" id="UP001143981"/>
    </source>
</evidence>
<dbReference type="GO" id="GO:0010468">
    <property type="term" value="P:regulation of gene expression"/>
    <property type="evidence" value="ECO:0007669"/>
    <property type="project" value="UniProtKB-ARBA"/>
</dbReference>
<dbReference type="AlphaFoldDB" id="A0A9W7XTU9"/>
<proteinExistence type="predicted"/>
<dbReference type="GO" id="GO:0051252">
    <property type="term" value="P:regulation of RNA metabolic process"/>
    <property type="evidence" value="ECO:0007669"/>
    <property type="project" value="UniProtKB-ARBA"/>
</dbReference>
<evidence type="ECO:0000259" key="7">
    <source>
        <dbReference type="PROSITE" id="PS50103"/>
    </source>
</evidence>
<dbReference type="FunFam" id="4.10.1000.10:FF:000003">
    <property type="entry name" value="Zinc finger CCCH domain-containing protein"/>
    <property type="match status" value="1"/>
</dbReference>
<feature type="domain" description="C3H1-type" evidence="7">
    <location>
        <begin position="22"/>
        <end position="49"/>
    </location>
</feature>
<evidence type="ECO:0000256" key="2">
    <source>
        <dbReference type="ARBA" id="ARBA00022737"/>
    </source>
</evidence>
<organism evidence="8 9">
    <name type="scientific">Coemansia biformis</name>
    <dbReference type="NCBI Taxonomy" id="1286918"/>
    <lineage>
        <taxon>Eukaryota</taxon>
        <taxon>Fungi</taxon>
        <taxon>Fungi incertae sedis</taxon>
        <taxon>Zoopagomycota</taxon>
        <taxon>Kickxellomycotina</taxon>
        <taxon>Kickxellomycetes</taxon>
        <taxon>Kickxellales</taxon>
        <taxon>Kickxellaceae</taxon>
        <taxon>Coemansia</taxon>
    </lineage>
</organism>
<comment type="caution">
    <text evidence="8">The sequence shown here is derived from an EMBL/GenBank/DDBJ whole genome shotgun (WGS) entry which is preliminary data.</text>
</comment>
<evidence type="ECO:0000256" key="1">
    <source>
        <dbReference type="ARBA" id="ARBA00022723"/>
    </source>
</evidence>
<dbReference type="PANTHER" id="PTHR12547:SF18">
    <property type="entry name" value="PROTEIN TIS11"/>
    <property type="match status" value="1"/>
</dbReference>
<accession>A0A9W7XTU9</accession>
<evidence type="ECO:0000313" key="8">
    <source>
        <dbReference type="EMBL" id="KAJ1718352.1"/>
    </source>
</evidence>
<evidence type="ECO:0000256" key="5">
    <source>
        <dbReference type="PROSITE-ProRule" id="PRU00723"/>
    </source>
</evidence>
<dbReference type="Gene3D" id="4.10.1000.10">
    <property type="entry name" value="Zinc finger, CCCH-type"/>
    <property type="match status" value="1"/>
</dbReference>
<keyword evidence="4 5" id="KW-0862">Zinc</keyword>
<reference evidence="8" key="1">
    <citation type="submission" date="2022-07" db="EMBL/GenBank/DDBJ databases">
        <title>Phylogenomic reconstructions and comparative analyses of Kickxellomycotina fungi.</title>
        <authorList>
            <person name="Reynolds N.K."/>
            <person name="Stajich J.E."/>
            <person name="Barry K."/>
            <person name="Grigoriev I.V."/>
            <person name="Crous P."/>
            <person name="Smith M.E."/>
        </authorList>
    </citation>
    <scope>NUCLEOTIDE SEQUENCE</scope>
    <source>
        <strain evidence="8">BCRC 34381</strain>
    </source>
</reference>
<keyword evidence="1 5" id="KW-0479">Metal-binding</keyword>
<feature type="non-terminal residue" evidence="8">
    <location>
        <position position="1"/>
    </location>
</feature>
<dbReference type="Pfam" id="PF00642">
    <property type="entry name" value="zf-CCCH"/>
    <property type="match status" value="1"/>
</dbReference>
<evidence type="ECO:0000256" key="4">
    <source>
        <dbReference type="ARBA" id="ARBA00022833"/>
    </source>
</evidence>
<dbReference type="PANTHER" id="PTHR12547">
    <property type="entry name" value="CCCH ZINC FINGER/TIS11-RELATED"/>
    <property type="match status" value="1"/>
</dbReference>
<dbReference type="OrthoDB" id="410307at2759"/>
<protein>
    <recommendedName>
        <fullName evidence="7">C3H1-type domain-containing protein</fullName>
    </recommendedName>
</protein>
<dbReference type="GO" id="GO:0003729">
    <property type="term" value="F:mRNA binding"/>
    <property type="evidence" value="ECO:0007669"/>
    <property type="project" value="InterPro"/>
</dbReference>
<keyword evidence="9" id="KW-1185">Reference proteome</keyword>
<gene>
    <name evidence="8" type="ORF">LPJ61_006676</name>
</gene>
<evidence type="ECO:0000256" key="6">
    <source>
        <dbReference type="SAM" id="MobiDB-lite"/>
    </source>
</evidence>
<sequence>YGNLCKFAHGLCEQRSRLRHPMYKTSLCKDFPLGKCTFGSRCNFAHSIDELRSSLPASPIAAEKHQPQHQPQPQHHHFQPPQQLPAMLIQTP</sequence>
<dbReference type="SMART" id="SM00356">
    <property type="entry name" value="ZnF_C3H1"/>
    <property type="match status" value="1"/>
</dbReference>
<dbReference type="PROSITE" id="PS50103">
    <property type="entry name" value="ZF_C3H1"/>
    <property type="match status" value="1"/>
</dbReference>
<feature type="region of interest" description="Disordered" evidence="6">
    <location>
        <begin position="57"/>
        <end position="92"/>
    </location>
</feature>
<dbReference type="EMBL" id="JANBOI010003536">
    <property type="protein sequence ID" value="KAJ1718352.1"/>
    <property type="molecule type" value="Genomic_DNA"/>
</dbReference>
<dbReference type="SUPFAM" id="SSF90229">
    <property type="entry name" value="CCCH zinc finger"/>
    <property type="match status" value="1"/>
</dbReference>
<dbReference type="GO" id="GO:0008270">
    <property type="term" value="F:zinc ion binding"/>
    <property type="evidence" value="ECO:0007669"/>
    <property type="project" value="UniProtKB-KW"/>
</dbReference>
<feature type="zinc finger region" description="C3H1-type" evidence="5">
    <location>
        <begin position="22"/>
        <end position="49"/>
    </location>
</feature>
<keyword evidence="2" id="KW-0677">Repeat</keyword>
<name>A0A9W7XTU9_9FUNG</name>
<evidence type="ECO:0000256" key="3">
    <source>
        <dbReference type="ARBA" id="ARBA00022771"/>
    </source>
</evidence>
<dbReference type="InterPro" id="IPR036855">
    <property type="entry name" value="Znf_CCCH_sf"/>
</dbReference>
<dbReference type="InterPro" id="IPR045877">
    <property type="entry name" value="ZFP36-like"/>
</dbReference>
<feature type="non-terminal residue" evidence="8">
    <location>
        <position position="92"/>
    </location>
</feature>
<keyword evidence="3 5" id="KW-0863">Zinc-finger</keyword>
<dbReference type="InterPro" id="IPR000571">
    <property type="entry name" value="Znf_CCCH"/>
</dbReference>